<organism evidence="2 3">
    <name type="scientific">Solanum pinnatisectum</name>
    <name type="common">tansyleaf nightshade</name>
    <dbReference type="NCBI Taxonomy" id="50273"/>
    <lineage>
        <taxon>Eukaryota</taxon>
        <taxon>Viridiplantae</taxon>
        <taxon>Streptophyta</taxon>
        <taxon>Embryophyta</taxon>
        <taxon>Tracheophyta</taxon>
        <taxon>Spermatophyta</taxon>
        <taxon>Magnoliopsida</taxon>
        <taxon>eudicotyledons</taxon>
        <taxon>Gunneridae</taxon>
        <taxon>Pentapetalae</taxon>
        <taxon>asterids</taxon>
        <taxon>lamiids</taxon>
        <taxon>Solanales</taxon>
        <taxon>Solanaceae</taxon>
        <taxon>Solanoideae</taxon>
        <taxon>Solaneae</taxon>
        <taxon>Solanum</taxon>
    </lineage>
</organism>
<reference evidence="2 3" key="1">
    <citation type="submission" date="2023-10" db="EMBL/GenBank/DDBJ databases">
        <title>Genome-Wide Identification Analysis in wild type Solanum Pinnatisectum Reveals Some Genes Defensing Phytophthora Infestans.</title>
        <authorList>
            <person name="Sun C."/>
        </authorList>
    </citation>
    <scope>NUCLEOTIDE SEQUENCE [LARGE SCALE GENOMIC DNA]</scope>
    <source>
        <strain evidence="2">LQN</strain>
        <tissue evidence="2">Leaf</tissue>
    </source>
</reference>
<feature type="coiled-coil region" evidence="1">
    <location>
        <begin position="76"/>
        <end position="105"/>
    </location>
</feature>
<evidence type="ECO:0008006" key="4">
    <source>
        <dbReference type="Google" id="ProtNLM"/>
    </source>
</evidence>
<keyword evidence="1" id="KW-0175">Coiled coil</keyword>
<dbReference type="AlphaFoldDB" id="A0AAV9KAD1"/>
<name>A0AAV9KAD1_9SOLN</name>
<keyword evidence="3" id="KW-1185">Reference proteome</keyword>
<gene>
    <name evidence="2" type="ORF">R3W88_004772</name>
</gene>
<dbReference type="EMBL" id="JAWPEI010000011">
    <property type="protein sequence ID" value="KAK4710259.1"/>
    <property type="molecule type" value="Genomic_DNA"/>
</dbReference>
<evidence type="ECO:0000313" key="2">
    <source>
        <dbReference type="EMBL" id="KAK4710259.1"/>
    </source>
</evidence>
<evidence type="ECO:0000256" key="1">
    <source>
        <dbReference type="SAM" id="Coils"/>
    </source>
</evidence>
<comment type="caution">
    <text evidence="2">The sequence shown here is derived from an EMBL/GenBank/DDBJ whole genome shotgun (WGS) entry which is preliminary data.</text>
</comment>
<evidence type="ECO:0000313" key="3">
    <source>
        <dbReference type="Proteomes" id="UP001311915"/>
    </source>
</evidence>
<dbReference type="Proteomes" id="UP001311915">
    <property type="component" value="Unassembled WGS sequence"/>
</dbReference>
<dbReference type="PANTHER" id="PTHR33022:SF13">
    <property type="entry name" value="UBIQUITIN-LIKE PROTEASE FAMILY PROFILE DOMAIN-CONTAINING PROTEIN"/>
    <property type="match status" value="1"/>
</dbReference>
<dbReference type="PANTHER" id="PTHR33022">
    <property type="entry name" value="DUF1985 DOMAIN-CONTAINING PROTEIN"/>
    <property type="match status" value="1"/>
</dbReference>
<sequence length="279" mass="32145">MITTQSFIGAASSSNIKCYFCLCEECEQQHDYFISRVKELADIFKEMTCNIDVHTSKKISQPLKCRRLKKSISQSLSIIKKEKEKEKVKKKAKEKEKKKEKKVEVFSCDVKQQYPFEGFNIDDEGPTKLMSSFSQWINEGLYKHHAKNVVFEYEKKIVGTIKGFGISDRTNWSVLESYQEKNKSHPFEVRHVTGIAQHASNSLDCGLFVAAYVEFLSDGLQVPSYGIISETLRMRYASLLWNYGILKARSGYVSNNEDPQRPRPKKAKFDENVVVTTIY</sequence>
<proteinExistence type="predicted"/>
<accession>A0AAV9KAD1</accession>
<protein>
    <recommendedName>
        <fullName evidence="4">Ubiquitin-like protease family profile domain-containing protein</fullName>
    </recommendedName>
</protein>